<evidence type="ECO:0000259" key="3">
    <source>
        <dbReference type="Pfam" id="PF19031"/>
    </source>
</evidence>
<dbReference type="STRING" id="1754192.A0A1Y1X8Y4"/>
<protein>
    <recommendedName>
        <fullName evidence="3">CCZ1/INTU/HSP4 first Longin domain-containing protein</fullName>
    </recommendedName>
</protein>
<reference evidence="4 5" key="1">
    <citation type="submission" date="2016-08" db="EMBL/GenBank/DDBJ databases">
        <title>A Parts List for Fungal Cellulosomes Revealed by Comparative Genomics.</title>
        <authorList>
            <consortium name="DOE Joint Genome Institute"/>
            <person name="Haitjema C.H."/>
            <person name="Gilmore S.P."/>
            <person name="Henske J.K."/>
            <person name="Solomon K.V."/>
            <person name="De Groot R."/>
            <person name="Kuo A."/>
            <person name="Mondo S.J."/>
            <person name="Salamov A.A."/>
            <person name="Labutti K."/>
            <person name="Zhao Z."/>
            <person name="Chiniquy J."/>
            <person name="Barry K."/>
            <person name="Brewer H.M."/>
            <person name="Purvine S.O."/>
            <person name="Wright A.T."/>
            <person name="Boxma B."/>
            <person name="Van Alen T."/>
            <person name="Hackstein J.H."/>
            <person name="Baker S.E."/>
            <person name="Grigoriev I.V."/>
            <person name="O'Malley M.A."/>
        </authorList>
    </citation>
    <scope>NUCLEOTIDE SEQUENCE [LARGE SCALE GENOMIC DNA]</scope>
    <source>
        <strain evidence="4 5">S4</strain>
    </source>
</reference>
<feature type="region of interest" description="Disordered" evidence="2">
    <location>
        <begin position="327"/>
        <end position="382"/>
    </location>
</feature>
<dbReference type="PANTHER" id="PTHR13056">
    <property type="entry name" value="VACUOLAR FUSION PROTEIN CCZ1 HOMOLOG-RELATED"/>
    <property type="match status" value="1"/>
</dbReference>
<proteinExistence type="inferred from homology"/>
<dbReference type="AlphaFoldDB" id="A0A1Y1X8Y4"/>
<dbReference type="OrthoDB" id="240546at2759"/>
<dbReference type="PANTHER" id="PTHR13056:SF0">
    <property type="entry name" value="VACUOLAR FUSION PROTEIN CCZ1 HOMOLOG-RELATED"/>
    <property type="match status" value="1"/>
</dbReference>
<reference evidence="4 5" key="2">
    <citation type="submission" date="2016-08" db="EMBL/GenBank/DDBJ databases">
        <title>Pervasive Adenine N6-methylation of Active Genes in Fungi.</title>
        <authorList>
            <consortium name="DOE Joint Genome Institute"/>
            <person name="Mondo S.J."/>
            <person name="Dannebaum R.O."/>
            <person name="Kuo R.C."/>
            <person name="Labutti K."/>
            <person name="Haridas S."/>
            <person name="Kuo A."/>
            <person name="Salamov A."/>
            <person name="Ahrendt S.R."/>
            <person name="Lipzen A."/>
            <person name="Sullivan W."/>
            <person name="Andreopoulos W.B."/>
            <person name="Clum A."/>
            <person name="Lindquist E."/>
            <person name="Daum C."/>
            <person name="Ramamoorthy G.K."/>
            <person name="Gryganskyi A."/>
            <person name="Culley D."/>
            <person name="Magnuson J.K."/>
            <person name="James T.Y."/>
            <person name="O'Malley M.A."/>
            <person name="Stajich J.E."/>
            <person name="Spatafora J.W."/>
            <person name="Visel A."/>
            <person name="Grigoriev I.V."/>
        </authorList>
    </citation>
    <scope>NUCLEOTIDE SEQUENCE [LARGE SCALE GENOMIC DNA]</scope>
    <source>
        <strain evidence="4 5">S4</strain>
    </source>
</reference>
<dbReference type="InterPro" id="IPR013176">
    <property type="entry name" value="Ccz1"/>
</dbReference>
<gene>
    <name evidence="4" type="ORF">BCR32DRAFT_292810</name>
</gene>
<comment type="similarity">
    <text evidence="1">Belongs to the CCZ1 family.</text>
</comment>
<sequence>MSNNNSYNIIDSIAIFNQKLNQSNSENIENEKKEIIYYYPNEVPIVDQIKNIGLAKAIIKFTNTFQLKDTNSNIHSLKFRQILIQPEKDFWISMKINLEKFQQLKNSQNSQENVEFINKQLNDTFLESKLNMLYLKFKIFNDSFTNILKDDSINTLKEKTKIYFDSCIPNIKFDNIDLLSTVTGLNMISLNRDIEVEIEDFIDKLHKNFQFTSGSLIFWKNNVIYNDMDFNYLKDLSVLYDILIDSNLSNIPLIKINPLQKDKPIIKLSYTSTSLSQVQPTTQNKNTAFLLQSIKNLNIFSSKDYNQNTGFLTGLLSLSNGRNDKVENTNAVTPSSFPSSPNSMRSLTRKKEEKEKITINNKENQNDNNENGNKNELFNNNDNDNDNLLNKDIINEVYLIKNNKDILPQIVYLGDNCEPYYLIIYKYLEDITALFFIKVNNTQEYEDTYISLSKLSKSKESITSFNSINTKEDYVSFIEEKLKSREFYYSLEATIRSDLDNIIIHINPLVENQNNIIDDQYKYIIFKHSKMLIKTSKGYQKSPNISKVLGQYILDLYDDIEKKQDCTELCIRSNSSYWIAIKRIDQCDYILILPRNGFKQLTEIDDEFNKIIASFQQQQHDSIIN</sequence>
<dbReference type="GO" id="GO:0035658">
    <property type="term" value="C:Mon1-Ccz1 complex"/>
    <property type="evidence" value="ECO:0007669"/>
    <property type="project" value="InterPro"/>
</dbReference>
<organism evidence="4 5">
    <name type="scientific">Anaeromyces robustus</name>
    <dbReference type="NCBI Taxonomy" id="1754192"/>
    <lineage>
        <taxon>Eukaryota</taxon>
        <taxon>Fungi</taxon>
        <taxon>Fungi incertae sedis</taxon>
        <taxon>Chytridiomycota</taxon>
        <taxon>Chytridiomycota incertae sedis</taxon>
        <taxon>Neocallimastigomycetes</taxon>
        <taxon>Neocallimastigales</taxon>
        <taxon>Neocallimastigaceae</taxon>
        <taxon>Anaeromyces</taxon>
    </lineage>
</organism>
<evidence type="ECO:0000313" key="5">
    <source>
        <dbReference type="Proteomes" id="UP000193944"/>
    </source>
</evidence>
<dbReference type="GO" id="GO:0016192">
    <property type="term" value="P:vesicle-mediated transport"/>
    <property type="evidence" value="ECO:0007669"/>
    <property type="project" value="InterPro"/>
</dbReference>
<dbReference type="EMBL" id="MCFG01000101">
    <property type="protein sequence ID" value="ORX82179.1"/>
    <property type="molecule type" value="Genomic_DNA"/>
</dbReference>
<feature type="compositionally biased region" description="Low complexity" evidence="2">
    <location>
        <begin position="358"/>
        <end position="382"/>
    </location>
</feature>
<evidence type="ECO:0000256" key="2">
    <source>
        <dbReference type="SAM" id="MobiDB-lite"/>
    </source>
</evidence>
<dbReference type="Pfam" id="PF19031">
    <property type="entry name" value="Intu_longin_1"/>
    <property type="match status" value="1"/>
</dbReference>
<keyword evidence="5" id="KW-1185">Reference proteome</keyword>
<feature type="compositionally biased region" description="Low complexity" evidence="2">
    <location>
        <begin position="334"/>
        <end position="346"/>
    </location>
</feature>
<name>A0A1Y1X8Y4_9FUNG</name>
<dbReference type="Proteomes" id="UP000193944">
    <property type="component" value="Unassembled WGS sequence"/>
</dbReference>
<evidence type="ECO:0000313" key="4">
    <source>
        <dbReference type="EMBL" id="ORX82179.1"/>
    </source>
</evidence>
<dbReference type="InterPro" id="IPR043987">
    <property type="entry name" value="CCZ1/INTU/HSP4_longin_1"/>
</dbReference>
<evidence type="ECO:0000256" key="1">
    <source>
        <dbReference type="ARBA" id="ARBA00005352"/>
    </source>
</evidence>
<accession>A0A1Y1X8Y4</accession>
<comment type="caution">
    <text evidence="4">The sequence shown here is derived from an EMBL/GenBank/DDBJ whole genome shotgun (WGS) entry which is preliminary data.</text>
</comment>
<feature type="domain" description="CCZ1/INTU/HSP4 first Longin" evidence="3">
    <location>
        <begin position="12"/>
        <end position="141"/>
    </location>
</feature>